<sequence length="171" mass="18789">MDMPGHGGHEGHGGGHDGHGGDDSSQQMCAMNMSLNWSTENVCVLFNFWRINSTTSLVFTCAAVFLLGYLYEFSRARIRTWERSLLAGTDNTSSSTDSSMLLPRGIASISNSVRRKRAVYYGLMVAYSYSLMLIFMTYNGYLILAIIGGAVAGHYVYSIDELGFVRGANCH</sequence>
<evidence type="ECO:0000256" key="5">
    <source>
        <dbReference type="SAM" id="MobiDB-lite"/>
    </source>
</evidence>
<dbReference type="AlphaFoldDB" id="A0A9W8KYK5"/>
<dbReference type="Pfam" id="PF04145">
    <property type="entry name" value="Ctr"/>
    <property type="match status" value="1"/>
</dbReference>
<keyword evidence="2 4" id="KW-1133">Transmembrane helix</keyword>
<reference evidence="6" key="1">
    <citation type="submission" date="2022-07" db="EMBL/GenBank/DDBJ databases">
        <title>Phylogenomic reconstructions and comparative analyses of Kickxellomycotina fungi.</title>
        <authorList>
            <person name="Reynolds N.K."/>
            <person name="Stajich J.E."/>
            <person name="Barry K."/>
            <person name="Grigoriev I.V."/>
            <person name="Crous P."/>
            <person name="Smith M.E."/>
        </authorList>
    </citation>
    <scope>NUCLEOTIDE SEQUENCE</scope>
    <source>
        <strain evidence="6">NRRL 3115</strain>
    </source>
</reference>
<keyword evidence="4" id="KW-0813">Transport</keyword>
<dbReference type="OrthoDB" id="161814at2759"/>
<evidence type="ECO:0000256" key="4">
    <source>
        <dbReference type="RuleBase" id="RU367022"/>
    </source>
</evidence>
<comment type="caution">
    <text evidence="6">The sequence shown here is derived from an EMBL/GenBank/DDBJ whole genome shotgun (WGS) entry which is preliminary data.</text>
</comment>
<organism evidence="6 7">
    <name type="scientific">Coemansia spiralis</name>
    <dbReference type="NCBI Taxonomy" id="417178"/>
    <lineage>
        <taxon>Eukaryota</taxon>
        <taxon>Fungi</taxon>
        <taxon>Fungi incertae sedis</taxon>
        <taxon>Zoopagomycota</taxon>
        <taxon>Kickxellomycotina</taxon>
        <taxon>Kickxellomycetes</taxon>
        <taxon>Kickxellales</taxon>
        <taxon>Kickxellaceae</taxon>
        <taxon>Coemansia</taxon>
    </lineage>
</organism>
<comment type="subcellular location">
    <subcellularLocation>
        <location evidence="4">Membrane</location>
        <topology evidence="4">Multi-pass membrane protein</topology>
    </subcellularLocation>
</comment>
<gene>
    <name evidence="6" type="primary">CTR2</name>
    <name evidence="6" type="ORF">GGI25_003168</name>
</gene>
<evidence type="ECO:0000313" key="7">
    <source>
        <dbReference type="Proteomes" id="UP001151518"/>
    </source>
</evidence>
<keyword evidence="3 4" id="KW-0472">Membrane</keyword>
<dbReference type="Proteomes" id="UP001151518">
    <property type="component" value="Unassembled WGS sequence"/>
</dbReference>
<keyword evidence="4" id="KW-0186">Copper</keyword>
<evidence type="ECO:0000256" key="2">
    <source>
        <dbReference type="ARBA" id="ARBA00022989"/>
    </source>
</evidence>
<feature type="region of interest" description="Disordered" evidence="5">
    <location>
        <begin position="1"/>
        <end position="23"/>
    </location>
</feature>
<feature type="transmembrane region" description="Helical" evidence="4">
    <location>
        <begin position="54"/>
        <end position="71"/>
    </location>
</feature>
<name>A0A9W8KYK5_9FUNG</name>
<evidence type="ECO:0000256" key="3">
    <source>
        <dbReference type="ARBA" id="ARBA00023136"/>
    </source>
</evidence>
<accession>A0A9W8KYK5</accession>
<proteinExistence type="inferred from homology"/>
<comment type="similarity">
    <text evidence="4">Belongs to the copper transporter (Ctr) (TC 1.A.56) family. SLC31A subfamily.</text>
</comment>
<dbReference type="InterPro" id="IPR007274">
    <property type="entry name" value="Cop_transporter"/>
</dbReference>
<keyword evidence="4" id="KW-0187">Copper transport</keyword>
<dbReference type="PANTHER" id="PTHR12483">
    <property type="entry name" value="SOLUTE CARRIER FAMILY 31 COPPER TRANSPORTERS"/>
    <property type="match status" value="1"/>
</dbReference>
<dbReference type="PANTHER" id="PTHR12483:SF115">
    <property type="entry name" value="COPPER TRANSPORT PROTEIN"/>
    <property type="match status" value="1"/>
</dbReference>
<evidence type="ECO:0000313" key="6">
    <source>
        <dbReference type="EMBL" id="KAJ2677413.1"/>
    </source>
</evidence>
<dbReference type="EMBL" id="JANBTW010000033">
    <property type="protein sequence ID" value="KAJ2677413.1"/>
    <property type="molecule type" value="Genomic_DNA"/>
</dbReference>
<dbReference type="GO" id="GO:0016020">
    <property type="term" value="C:membrane"/>
    <property type="evidence" value="ECO:0007669"/>
    <property type="project" value="UniProtKB-SubCell"/>
</dbReference>
<keyword evidence="4" id="KW-0406">Ion transport</keyword>
<keyword evidence="1 4" id="KW-0812">Transmembrane</keyword>
<feature type="compositionally biased region" description="Basic and acidic residues" evidence="5">
    <location>
        <begin position="7"/>
        <end position="22"/>
    </location>
</feature>
<dbReference type="GO" id="GO:0005375">
    <property type="term" value="F:copper ion transmembrane transporter activity"/>
    <property type="evidence" value="ECO:0007669"/>
    <property type="project" value="UniProtKB-UniRule"/>
</dbReference>
<evidence type="ECO:0000256" key="1">
    <source>
        <dbReference type="ARBA" id="ARBA00022692"/>
    </source>
</evidence>
<protein>
    <recommendedName>
        <fullName evidence="4">Copper transport protein</fullName>
    </recommendedName>
</protein>